<keyword evidence="7" id="KW-0805">Transcription regulation</keyword>
<feature type="domain" description="C2H2-type" evidence="12">
    <location>
        <begin position="518"/>
        <end position="545"/>
    </location>
</feature>
<dbReference type="Pfam" id="PF07776">
    <property type="entry name" value="zf-AD"/>
    <property type="match status" value="1"/>
</dbReference>
<feature type="domain" description="C2H2-type" evidence="12">
    <location>
        <begin position="546"/>
        <end position="573"/>
    </location>
</feature>
<reference evidence="14 15" key="1">
    <citation type="journal article" date="2014" name="Nat. Commun.">
        <title>Molecular traces of alternative social organization in a termite genome.</title>
        <authorList>
            <person name="Terrapon N."/>
            <person name="Li C."/>
            <person name="Robertson H.M."/>
            <person name="Ji L."/>
            <person name="Meng X."/>
            <person name="Booth W."/>
            <person name="Chen Z."/>
            <person name="Childers C.P."/>
            <person name="Glastad K.M."/>
            <person name="Gokhale K."/>
            <person name="Gowin J."/>
            <person name="Gronenberg W."/>
            <person name="Hermansen R.A."/>
            <person name="Hu H."/>
            <person name="Hunt B.G."/>
            <person name="Huylmans A.K."/>
            <person name="Khalil S.M."/>
            <person name="Mitchell R.D."/>
            <person name="Munoz-Torres M.C."/>
            <person name="Mustard J.A."/>
            <person name="Pan H."/>
            <person name="Reese J.T."/>
            <person name="Scharf M.E."/>
            <person name="Sun F."/>
            <person name="Vogel H."/>
            <person name="Xiao J."/>
            <person name="Yang W."/>
            <person name="Yang Z."/>
            <person name="Yang Z."/>
            <person name="Zhou J."/>
            <person name="Zhu J."/>
            <person name="Brent C.S."/>
            <person name="Elsik C.G."/>
            <person name="Goodisman M.A."/>
            <person name="Liberles D.A."/>
            <person name="Roe R.M."/>
            <person name="Vargo E.L."/>
            <person name="Vilcinskas A."/>
            <person name="Wang J."/>
            <person name="Bornberg-Bauer E."/>
            <person name="Korb J."/>
            <person name="Zhang G."/>
            <person name="Liebig J."/>
        </authorList>
    </citation>
    <scope>NUCLEOTIDE SEQUENCE [LARGE SCALE GENOMIC DNA]</scope>
    <source>
        <tissue evidence="14">Whole organism</tissue>
    </source>
</reference>
<feature type="domain" description="C2H2-type" evidence="12">
    <location>
        <begin position="646"/>
        <end position="673"/>
    </location>
</feature>
<dbReference type="Pfam" id="PF00096">
    <property type="entry name" value="zf-C2H2"/>
    <property type="match status" value="5"/>
</dbReference>
<evidence type="ECO:0000256" key="6">
    <source>
        <dbReference type="ARBA" id="ARBA00022833"/>
    </source>
</evidence>
<dbReference type="GO" id="GO:0000977">
    <property type="term" value="F:RNA polymerase II transcription regulatory region sequence-specific DNA binding"/>
    <property type="evidence" value="ECO:0007669"/>
    <property type="project" value="TreeGrafter"/>
</dbReference>
<dbReference type="FunFam" id="3.30.160.60:FF:001289">
    <property type="entry name" value="Zinc finger protein 574"/>
    <property type="match status" value="1"/>
</dbReference>
<feature type="domain" description="C2H2-type" evidence="12">
    <location>
        <begin position="702"/>
        <end position="729"/>
    </location>
</feature>
<feature type="domain" description="C2H2-type" evidence="12">
    <location>
        <begin position="618"/>
        <end position="645"/>
    </location>
</feature>
<dbReference type="EMBL" id="KK853598">
    <property type="protein sequence ID" value="KDR06408.1"/>
    <property type="molecule type" value="Genomic_DNA"/>
</dbReference>
<dbReference type="Gene3D" id="3.30.160.60">
    <property type="entry name" value="Classic Zinc Finger"/>
    <property type="match status" value="10"/>
</dbReference>
<dbReference type="InterPro" id="IPR036236">
    <property type="entry name" value="Znf_C2H2_sf"/>
</dbReference>
<dbReference type="Proteomes" id="UP000027135">
    <property type="component" value="Unassembled WGS sequence"/>
</dbReference>
<name>A0A067QHT9_ZOONE</name>
<dbReference type="SMART" id="SM00355">
    <property type="entry name" value="ZnF_C2H2"/>
    <property type="match status" value="15"/>
</dbReference>
<dbReference type="AlphaFoldDB" id="A0A067QHT9"/>
<gene>
    <name evidence="14" type="ORF">L798_04005</name>
</gene>
<dbReference type="PROSITE" id="PS51915">
    <property type="entry name" value="ZAD"/>
    <property type="match status" value="1"/>
</dbReference>
<evidence type="ECO:0000256" key="9">
    <source>
        <dbReference type="ARBA" id="ARBA00023242"/>
    </source>
</evidence>
<feature type="binding site" evidence="11">
    <location>
        <position position="23"/>
    </location>
    <ligand>
        <name>Zn(2+)</name>
        <dbReference type="ChEBI" id="CHEBI:29105"/>
    </ligand>
</feature>
<dbReference type="FunFam" id="3.30.160.60:FF:001498">
    <property type="entry name" value="Zinc finger protein 404"/>
    <property type="match status" value="1"/>
</dbReference>
<evidence type="ECO:0000256" key="4">
    <source>
        <dbReference type="ARBA" id="ARBA00022737"/>
    </source>
</evidence>
<feature type="binding site" evidence="11">
    <location>
        <position position="70"/>
    </location>
    <ligand>
        <name>Zn(2+)</name>
        <dbReference type="ChEBI" id="CHEBI:29105"/>
    </ligand>
</feature>
<dbReference type="SUPFAM" id="SSF57667">
    <property type="entry name" value="beta-beta-alpha zinc fingers"/>
    <property type="match status" value="7"/>
</dbReference>
<dbReference type="InParanoid" id="A0A067QHT9"/>
<feature type="domain" description="C2H2-type" evidence="12">
    <location>
        <begin position="674"/>
        <end position="701"/>
    </location>
</feature>
<keyword evidence="6 11" id="KW-0862">Zinc</keyword>
<dbReference type="GO" id="GO:0005634">
    <property type="term" value="C:nucleus"/>
    <property type="evidence" value="ECO:0007669"/>
    <property type="project" value="UniProtKB-SubCell"/>
</dbReference>
<evidence type="ECO:0000259" key="12">
    <source>
        <dbReference type="PROSITE" id="PS50157"/>
    </source>
</evidence>
<evidence type="ECO:0000313" key="15">
    <source>
        <dbReference type="Proteomes" id="UP000027135"/>
    </source>
</evidence>
<dbReference type="SUPFAM" id="SSF57716">
    <property type="entry name" value="Glucocorticoid receptor-like (DNA-binding domain)"/>
    <property type="match status" value="1"/>
</dbReference>
<feature type="domain" description="C2H2-type" evidence="12">
    <location>
        <begin position="576"/>
        <end position="604"/>
    </location>
</feature>
<comment type="similarity">
    <text evidence="2">Belongs to the krueppel C2H2-type zinc-finger protein family.</text>
</comment>
<evidence type="ECO:0000256" key="7">
    <source>
        <dbReference type="ARBA" id="ARBA00023015"/>
    </source>
</evidence>
<dbReference type="Gene3D" id="3.40.1800.20">
    <property type="match status" value="1"/>
</dbReference>
<evidence type="ECO:0000256" key="5">
    <source>
        <dbReference type="ARBA" id="ARBA00022771"/>
    </source>
</evidence>
<evidence type="ECO:0000256" key="11">
    <source>
        <dbReference type="PROSITE-ProRule" id="PRU01263"/>
    </source>
</evidence>
<evidence type="ECO:0000256" key="10">
    <source>
        <dbReference type="PROSITE-ProRule" id="PRU00042"/>
    </source>
</evidence>
<feature type="domain" description="C2H2-type" evidence="12">
    <location>
        <begin position="271"/>
        <end position="298"/>
    </location>
</feature>
<dbReference type="eggNOG" id="KOG1721">
    <property type="taxonomic scope" value="Eukaryota"/>
</dbReference>
<feature type="domain" description="C2H2-type" evidence="12">
    <location>
        <begin position="432"/>
        <end position="459"/>
    </location>
</feature>
<accession>A0A067QHT9</accession>
<evidence type="ECO:0000313" key="14">
    <source>
        <dbReference type="EMBL" id="KDR06408.1"/>
    </source>
</evidence>
<dbReference type="SMART" id="SM00868">
    <property type="entry name" value="zf-AD"/>
    <property type="match status" value="1"/>
</dbReference>
<feature type="binding site" evidence="11">
    <location>
        <position position="73"/>
    </location>
    <ligand>
        <name>Zn(2+)</name>
        <dbReference type="ChEBI" id="CHEBI:29105"/>
    </ligand>
</feature>
<evidence type="ECO:0000256" key="8">
    <source>
        <dbReference type="ARBA" id="ARBA00023163"/>
    </source>
</evidence>
<organism evidence="14 15">
    <name type="scientific">Zootermopsis nevadensis</name>
    <name type="common">Dampwood termite</name>
    <dbReference type="NCBI Taxonomy" id="136037"/>
    <lineage>
        <taxon>Eukaryota</taxon>
        <taxon>Metazoa</taxon>
        <taxon>Ecdysozoa</taxon>
        <taxon>Arthropoda</taxon>
        <taxon>Hexapoda</taxon>
        <taxon>Insecta</taxon>
        <taxon>Pterygota</taxon>
        <taxon>Neoptera</taxon>
        <taxon>Polyneoptera</taxon>
        <taxon>Dictyoptera</taxon>
        <taxon>Blattodea</taxon>
        <taxon>Blattoidea</taxon>
        <taxon>Termitoidae</taxon>
        <taxon>Termopsidae</taxon>
        <taxon>Zootermopsis</taxon>
    </lineage>
</organism>
<evidence type="ECO:0000259" key="13">
    <source>
        <dbReference type="PROSITE" id="PS51915"/>
    </source>
</evidence>
<dbReference type="GO" id="GO:0000981">
    <property type="term" value="F:DNA-binding transcription factor activity, RNA polymerase II-specific"/>
    <property type="evidence" value="ECO:0007669"/>
    <property type="project" value="TreeGrafter"/>
</dbReference>
<evidence type="ECO:0000256" key="3">
    <source>
        <dbReference type="ARBA" id="ARBA00022723"/>
    </source>
</evidence>
<evidence type="ECO:0000256" key="2">
    <source>
        <dbReference type="ARBA" id="ARBA00006991"/>
    </source>
</evidence>
<dbReference type="OrthoDB" id="8180026at2759"/>
<dbReference type="GO" id="GO:0008270">
    <property type="term" value="F:zinc ion binding"/>
    <property type="evidence" value="ECO:0007669"/>
    <property type="project" value="UniProtKB-UniRule"/>
</dbReference>
<keyword evidence="5 10" id="KW-0863">Zinc-finger</keyword>
<keyword evidence="15" id="KW-1185">Reference proteome</keyword>
<feature type="domain" description="ZAD" evidence="13">
    <location>
        <begin position="21"/>
        <end position="97"/>
    </location>
</feature>
<feature type="binding site" evidence="11">
    <location>
        <position position="26"/>
    </location>
    <ligand>
        <name>Zn(2+)</name>
        <dbReference type="ChEBI" id="CHEBI:29105"/>
    </ligand>
</feature>
<dbReference type="PANTHER" id="PTHR24409">
    <property type="entry name" value="ZINC FINGER PROTEIN 142"/>
    <property type="match status" value="1"/>
</dbReference>
<keyword evidence="9" id="KW-0539">Nucleus</keyword>
<dbReference type="PANTHER" id="PTHR24409:SF295">
    <property type="entry name" value="AZ2-RELATED"/>
    <property type="match status" value="1"/>
</dbReference>
<keyword evidence="3 11" id="KW-0479">Metal-binding</keyword>
<dbReference type="PROSITE" id="PS00028">
    <property type="entry name" value="ZINC_FINGER_C2H2_1"/>
    <property type="match status" value="12"/>
</dbReference>
<keyword evidence="8" id="KW-0804">Transcription</keyword>
<dbReference type="InterPro" id="IPR013087">
    <property type="entry name" value="Znf_C2H2_type"/>
</dbReference>
<protein>
    <submittedName>
        <fullName evidence="14">Uncharacterized protein</fullName>
    </submittedName>
</protein>
<evidence type="ECO:0000256" key="1">
    <source>
        <dbReference type="ARBA" id="ARBA00004123"/>
    </source>
</evidence>
<comment type="subcellular location">
    <subcellularLocation>
        <location evidence="1">Nucleus</location>
    </subcellularLocation>
</comment>
<sequence length="740" mass="86012">MAVDLASALPASCITKTNISSFCRICATAGSGNLFSIFSQEGELWNVAEKIGRCLPIIVLPTDTLPLNICIRCLMKLNTSYELVIMALNSEAELKATFDFTEDSSMQLEAVKGHHFTGVFVKREESPSEMKQEMLHTIEELTTEYECEVVISTETKISEKAEVGDYVMTESDSSTFKEQIKIPEDATGYKESGTFEEQSYKCRTDVDIKRSDVELLIKNHSIISNDQLKSVKVPSLSIYGPAICDLCDVTFTDMDEFDNHVAGQHLQKYKWHCIHCDDSFEHSQDLVMHKAMTHGEKPISCGQCREKKLVDENTGDEGIEEEWLEENETHVDENKIPANNSKDNSEFYCELCDKSFCDETKLKDHCLVHSPLSLVCSKCGLKCSSSYQLSVHKKSHLRNFKERQYVCEVCRKTFLKRVMYNIHRRHCSSKQYTCNLCDRTFWRQYSLQLHMKVHNQVNRQYECDCGQKFDTHSTFQAHKKTHERVTTMKCVTCEKVFTNETFYKKHRFIHDPEYWDRFKCQTCQRPFRDAHALKNHMQLHAGMKPHMCDLCGRTYNRYANMLKHRKLHKPQNLWEHNCTHCGARFEHLKDLMFHMEQAHMIGDPAGEDAEGRKSSMKWICRFCGKRISTKLSLLDHEHIHTGAKPYICEWCGREFRSRPNLLQHHLTHTGDRKHACAVCGKRFARKSFVVQHMRIHTGEKPFECDICGKRFTQAGDMRRHRGRHIEQQKEQVELFVQIQK</sequence>
<dbReference type="Pfam" id="PF12874">
    <property type="entry name" value="zf-met"/>
    <property type="match status" value="1"/>
</dbReference>
<feature type="domain" description="C2H2-type" evidence="12">
    <location>
        <begin position="488"/>
        <end position="515"/>
    </location>
</feature>
<proteinExistence type="inferred from homology"/>
<dbReference type="FunFam" id="3.30.160.60:FF:002343">
    <property type="entry name" value="Zinc finger protein 33A"/>
    <property type="match status" value="1"/>
</dbReference>
<keyword evidence="4" id="KW-0677">Repeat</keyword>
<feature type="domain" description="C2H2-type" evidence="12">
    <location>
        <begin position="347"/>
        <end position="370"/>
    </location>
</feature>
<dbReference type="Pfam" id="PF13912">
    <property type="entry name" value="zf-C2H2_6"/>
    <property type="match status" value="2"/>
</dbReference>
<dbReference type="InterPro" id="IPR012934">
    <property type="entry name" value="Znf_AD"/>
</dbReference>
<dbReference type="FunFam" id="3.30.160.60:FF:000100">
    <property type="entry name" value="Zinc finger 45-like"/>
    <property type="match status" value="1"/>
</dbReference>
<dbReference type="PROSITE" id="PS50157">
    <property type="entry name" value="ZINC_FINGER_C2H2_2"/>
    <property type="match status" value="11"/>
</dbReference>